<evidence type="ECO:0000313" key="2">
    <source>
        <dbReference type="Proteomes" id="UP000478052"/>
    </source>
</evidence>
<sequence length="104" mass="11961">MINVARLGQIHLGIISIDVLRESMKEIKLSLPKGTSLLININDIDPYKLYQLSEVSVVYHNQLLQFNIKIPLVDQQTYNLYNILPMPIKINNTNLLTLRTTMII</sequence>
<protein>
    <submittedName>
        <fullName evidence="1">Envelope fusion protein</fullName>
    </submittedName>
</protein>
<proteinExistence type="predicted"/>
<dbReference type="AlphaFoldDB" id="A0A6G0W2S3"/>
<comment type="caution">
    <text evidence="1">The sequence shown here is derived from an EMBL/GenBank/DDBJ whole genome shotgun (WGS) entry which is preliminary data.</text>
</comment>
<reference evidence="1 2" key="1">
    <citation type="submission" date="2019-08" db="EMBL/GenBank/DDBJ databases">
        <title>Whole genome of Aphis craccivora.</title>
        <authorList>
            <person name="Voronova N.V."/>
            <person name="Shulinski R.S."/>
            <person name="Bandarenka Y.V."/>
            <person name="Zhorov D.G."/>
            <person name="Warner D."/>
        </authorList>
    </citation>
    <scope>NUCLEOTIDE SEQUENCE [LARGE SCALE GENOMIC DNA]</scope>
    <source>
        <strain evidence="1">180601</strain>
        <tissue evidence="1">Whole Body</tissue>
    </source>
</reference>
<gene>
    <name evidence="1" type="ORF">FWK35_00024248</name>
</gene>
<accession>A0A6G0W2S3</accession>
<dbReference type="OrthoDB" id="6629502at2759"/>
<organism evidence="1 2">
    <name type="scientific">Aphis craccivora</name>
    <name type="common">Cowpea aphid</name>
    <dbReference type="NCBI Taxonomy" id="307492"/>
    <lineage>
        <taxon>Eukaryota</taxon>
        <taxon>Metazoa</taxon>
        <taxon>Ecdysozoa</taxon>
        <taxon>Arthropoda</taxon>
        <taxon>Hexapoda</taxon>
        <taxon>Insecta</taxon>
        <taxon>Pterygota</taxon>
        <taxon>Neoptera</taxon>
        <taxon>Paraneoptera</taxon>
        <taxon>Hemiptera</taxon>
        <taxon>Sternorrhyncha</taxon>
        <taxon>Aphidomorpha</taxon>
        <taxon>Aphidoidea</taxon>
        <taxon>Aphididae</taxon>
        <taxon>Aphidini</taxon>
        <taxon>Aphis</taxon>
        <taxon>Aphis</taxon>
    </lineage>
</organism>
<keyword evidence="2" id="KW-1185">Reference proteome</keyword>
<evidence type="ECO:0000313" key="1">
    <source>
        <dbReference type="EMBL" id="KAF0718424.1"/>
    </source>
</evidence>
<dbReference type="Pfam" id="PF12259">
    <property type="entry name" value="Baculo_F"/>
    <property type="match status" value="1"/>
</dbReference>
<dbReference type="EMBL" id="VUJU01009679">
    <property type="protein sequence ID" value="KAF0718424.1"/>
    <property type="molecule type" value="Genomic_DNA"/>
</dbReference>
<dbReference type="Proteomes" id="UP000478052">
    <property type="component" value="Unassembled WGS sequence"/>
</dbReference>
<name>A0A6G0W2S3_APHCR</name>
<dbReference type="InterPro" id="IPR022048">
    <property type="entry name" value="Envelope_fusion-like"/>
</dbReference>